<sequence>MGCFDRSRHGWPELLSCFEKRKRRLSAWAQETVGCGHSSQKSEGSRRPFFIRRAAVALFNPALLVHSHTKNMY</sequence>
<gene>
    <name evidence="1" type="ORF">BDV38DRAFT_242922</name>
</gene>
<evidence type="ECO:0000313" key="2">
    <source>
        <dbReference type="Proteomes" id="UP000325672"/>
    </source>
</evidence>
<dbReference type="RefSeq" id="XP_031915229.1">
    <property type="nucleotide sequence ID" value="XM_032054160.1"/>
</dbReference>
<reference evidence="1 2" key="1">
    <citation type="submission" date="2019-04" db="EMBL/GenBank/DDBJ databases">
        <title>Friends and foes A comparative genomics study of 23 Aspergillus species from section Flavi.</title>
        <authorList>
            <consortium name="DOE Joint Genome Institute"/>
            <person name="Kjaerbolling I."/>
            <person name="Vesth T."/>
            <person name="Frisvad J.C."/>
            <person name="Nybo J.L."/>
            <person name="Theobald S."/>
            <person name="Kildgaard S."/>
            <person name="Isbrandt T."/>
            <person name="Kuo A."/>
            <person name="Sato A."/>
            <person name="Lyhne E.K."/>
            <person name="Kogle M.E."/>
            <person name="Wiebenga A."/>
            <person name="Kun R.S."/>
            <person name="Lubbers R.J."/>
            <person name="Makela M.R."/>
            <person name="Barry K."/>
            <person name="Chovatia M."/>
            <person name="Clum A."/>
            <person name="Daum C."/>
            <person name="Haridas S."/>
            <person name="He G."/>
            <person name="LaButti K."/>
            <person name="Lipzen A."/>
            <person name="Mondo S."/>
            <person name="Riley R."/>
            <person name="Salamov A."/>
            <person name="Simmons B.A."/>
            <person name="Magnuson J.K."/>
            <person name="Henrissat B."/>
            <person name="Mortensen U.H."/>
            <person name="Larsen T.O."/>
            <person name="Devries R.P."/>
            <person name="Grigoriev I.V."/>
            <person name="Machida M."/>
            <person name="Baker S.E."/>
            <person name="Andersen M.R."/>
        </authorList>
    </citation>
    <scope>NUCLEOTIDE SEQUENCE [LARGE SCALE GENOMIC DNA]</scope>
    <source>
        <strain evidence="1 2">CBS 117625</strain>
    </source>
</reference>
<evidence type="ECO:0000313" key="1">
    <source>
        <dbReference type="EMBL" id="KAE8139166.1"/>
    </source>
</evidence>
<name>A0A5N6SWW0_ASPPS</name>
<dbReference type="Proteomes" id="UP000325672">
    <property type="component" value="Unassembled WGS sequence"/>
</dbReference>
<dbReference type="AlphaFoldDB" id="A0A5N6SWW0"/>
<organism evidence="1 2">
    <name type="scientific">Aspergillus pseudotamarii</name>
    <dbReference type="NCBI Taxonomy" id="132259"/>
    <lineage>
        <taxon>Eukaryota</taxon>
        <taxon>Fungi</taxon>
        <taxon>Dikarya</taxon>
        <taxon>Ascomycota</taxon>
        <taxon>Pezizomycotina</taxon>
        <taxon>Eurotiomycetes</taxon>
        <taxon>Eurotiomycetidae</taxon>
        <taxon>Eurotiales</taxon>
        <taxon>Aspergillaceae</taxon>
        <taxon>Aspergillus</taxon>
        <taxon>Aspergillus subgen. Circumdati</taxon>
    </lineage>
</organism>
<proteinExistence type="predicted"/>
<keyword evidence="2" id="KW-1185">Reference proteome</keyword>
<dbReference type="GeneID" id="43638370"/>
<dbReference type="EMBL" id="ML743567">
    <property type="protein sequence ID" value="KAE8139166.1"/>
    <property type="molecule type" value="Genomic_DNA"/>
</dbReference>
<protein>
    <submittedName>
        <fullName evidence="1">Uncharacterized protein</fullName>
    </submittedName>
</protein>
<accession>A0A5N6SWW0</accession>